<dbReference type="AlphaFoldDB" id="A0A250XTX4"/>
<sequence>MSAQRFEEAYLKNALLDVCSNMCPELALSMNLRVALDDRLDAVHDPMWHHLNEEFFKHAATSEASSLCGRFLMIDGNAKVFRSHCRHKAESEHVVPLVPLCNSSVDVNTLSGGFLYSPRKYCSETPIRKEGGLCALHVQERQKKSTEVVAECSSRLRRTDEEDMSSLASSSSSDVSDTHVMSEGDNKQSSSDGMEEEPLSVELPQRHTLSTATTSAASTAALPDNSNIRNVRFHTRSVSAFISNHATGAELIDPERILSCKVINNALFFLVSWKGKSVGSSTWVPEQSNIFNAGQYGSALLTAFKSSLVPKAFYDNLDIDEELLKLPVDDTPEADIDPGLIAKLRRPHNGKPHKGFKDCAARNGLNNAERTFGGMYAMCPCGFMAGPWEIVGAESCTVVRLRVLINF</sequence>
<dbReference type="InterPro" id="IPR000953">
    <property type="entry name" value="Chromo/chromo_shadow_dom"/>
</dbReference>
<accession>A0A250XTX4</accession>
<feature type="region of interest" description="Disordered" evidence="1">
    <location>
        <begin position="152"/>
        <end position="221"/>
    </location>
</feature>
<organism evidence="3 4">
    <name type="scientific">Chlamydomonas eustigma</name>
    <dbReference type="NCBI Taxonomy" id="1157962"/>
    <lineage>
        <taxon>Eukaryota</taxon>
        <taxon>Viridiplantae</taxon>
        <taxon>Chlorophyta</taxon>
        <taxon>core chlorophytes</taxon>
        <taxon>Chlorophyceae</taxon>
        <taxon>CS clade</taxon>
        <taxon>Chlamydomonadales</taxon>
        <taxon>Chlamydomonadaceae</taxon>
        <taxon>Chlamydomonas</taxon>
    </lineage>
</organism>
<dbReference type="PROSITE" id="PS50013">
    <property type="entry name" value="CHROMO_2"/>
    <property type="match status" value="1"/>
</dbReference>
<comment type="caution">
    <text evidence="3">The sequence shown here is derived from an EMBL/GenBank/DDBJ whole genome shotgun (WGS) entry which is preliminary data.</text>
</comment>
<evidence type="ECO:0000256" key="1">
    <source>
        <dbReference type="SAM" id="MobiDB-lite"/>
    </source>
</evidence>
<keyword evidence="4" id="KW-1185">Reference proteome</keyword>
<dbReference type="InterPro" id="IPR016197">
    <property type="entry name" value="Chromo-like_dom_sf"/>
</dbReference>
<name>A0A250XTX4_9CHLO</name>
<protein>
    <recommendedName>
        <fullName evidence="2">Chromo domain-containing protein</fullName>
    </recommendedName>
</protein>
<proteinExistence type="predicted"/>
<dbReference type="SUPFAM" id="SSF54160">
    <property type="entry name" value="Chromo domain-like"/>
    <property type="match status" value="1"/>
</dbReference>
<gene>
    <name evidence="3" type="ORF">CEUSTIGMA_g13922.t1</name>
</gene>
<dbReference type="CDD" id="cd00024">
    <property type="entry name" value="CD_CSD"/>
    <property type="match status" value="1"/>
</dbReference>
<dbReference type="Gene3D" id="2.40.50.40">
    <property type="match status" value="1"/>
</dbReference>
<feature type="compositionally biased region" description="Low complexity" evidence="1">
    <location>
        <begin position="165"/>
        <end position="175"/>
    </location>
</feature>
<dbReference type="EMBL" id="BEGY01000342">
    <property type="protein sequence ID" value="GAX86515.1"/>
    <property type="molecule type" value="Genomic_DNA"/>
</dbReference>
<evidence type="ECO:0000313" key="4">
    <source>
        <dbReference type="Proteomes" id="UP000232323"/>
    </source>
</evidence>
<evidence type="ECO:0000259" key="2">
    <source>
        <dbReference type="PROSITE" id="PS50013"/>
    </source>
</evidence>
<dbReference type="Proteomes" id="UP000232323">
    <property type="component" value="Unassembled WGS sequence"/>
</dbReference>
<reference evidence="3 4" key="1">
    <citation type="submission" date="2017-08" db="EMBL/GenBank/DDBJ databases">
        <title>Acidophilic green algal genome provides insights into adaptation to an acidic environment.</title>
        <authorList>
            <person name="Hirooka S."/>
            <person name="Hirose Y."/>
            <person name="Kanesaki Y."/>
            <person name="Higuchi S."/>
            <person name="Fujiwara T."/>
            <person name="Onuma R."/>
            <person name="Era A."/>
            <person name="Ohbayashi R."/>
            <person name="Uzuka A."/>
            <person name="Nozaki H."/>
            <person name="Yoshikawa H."/>
            <person name="Miyagishima S.Y."/>
        </authorList>
    </citation>
    <scope>NUCLEOTIDE SEQUENCE [LARGE SCALE GENOMIC DNA]</scope>
    <source>
        <strain evidence="3 4">NIES-2499</strain>
    </source>
</reference>
<feature type="compositionally biased region" description="Basic and acidic residues" evidence="1">
    <location>
        <begin position="176"/>
        <end position="186"/>
    </location>
</feature>
<feature type="domain" description="Chromo" evidence="2">
    <location>
        <begin position="252"/>
        <end position="288"/>
    </location>
</feature>
<evidence type="ECO:0000313" key="3">
    <source>
        <dbReference type="EMBL" id="GAX86515.1"/>
    </source>
</evidence>
<feature type="compositionally biased region" description="Low complexity" evidence="1">
    <location>
        <begin position="208"/>
        <end position="221"/>
    </location>
</feature>